<dbReference type="InterPro" id="IPR045747">
    <property type="entry name" value="CRISPR-assoc_prot_Cas6_N_sf"/>
</dbReference>
<dbReference type="EMBL" id="BIFQ01000002">
    <property type="protein sequence ID" value="GCE09303.1"/>
    <property type="molecule type" value="Genomic_DNA"/>
</dbReference>
<dbReference type="InterPro" id="IPR019267">
    <property type="entry name" value="CRISPR-assoc_Cas6_C"/>
</dbReference>
<evidence type="ECO:0000259" key="1">
    <source>
        <dbReference type="Pfam" id="PF10040"/>
    </source>
</evidence>
<evidence type="ECO:0000313" key="3">
    <source>
        <dbReference type="Proteomes" id="UP000287224"/>
    </source>
</evidence>
<reference evidence="3" key="1">
    <citation type="submission" date="2018-12" db="EMBL/GenBank/DDBJ databases">
        <title>Tengunoibacter tsumagoiensis gen. nov., sp. nov., Dictyobacter kobayashii sp. nov., D. alpinus sp. nov., and D. joshuensis sp. nov. and description of Dictyobacteraceae fam. nov. within the order Ktedonobacterales isolated from Tengu-no-mugimeshi.</title>
        <authorList>
            <person name="Wang C.M."/>
            <person name="Zheng Y."/>
            <person name="Sakai Y."/>
            <person name="Toyoda A."/>
            <person name="Minakuchi Y."/>
            <person name="Abe K."/>
            <person name="Yokota A."/>
            <person name="Yabe S."/>
        </authorList>
    </citation>
    <scope>NUCLEOTIDE SEQUENCE [LARGE SCALE GENOMIC DNA]</scope>
    <source>
        <strain evidence="3">S-27</strain>
    </source>
</reference>
<sequence length="244" mass="27972">MREAERENIHLPVNPTKSYIIRLTLLLGDLFPLFYDSLMQFNNADLQVPFIKLGKRTFLLEEVLLNNDDATGWTGFTSFIDLAASIQQGSIRPRQDCFTLDFASLTTFNRSSRSPNGEQSNYYARLPLPIYVFPGLARRWQELAPPELAELVQRDQIERYIQEDGLVIEDYDLMPHSVRFVNHPQRGFVGRCTYRFRGNTLAIGSSSLNIQQQILLLARLAFYTGVGYKPAMGMGQCRYLVNSF</sequence>
<dbReference type="Gene3D" id="3.30.70.1890">
    <property type="match status" value="1"/>
</dbReference>
<proteinExistence type="predicted"/>
<name>A0A401ZR08_9CHLR</name>
<evidence type="ECO:0000313" key="2">
    <source>
        <dbReference type="EMBL" id="GCE09303.1"/>
    </source>
</evidence>
<feature type="domain" description="CRISPR-associated protein Cas6 C-terminal" evidence="1">
    <location>
        <begin position="100"/>
        <end position="236"/>
    </location>
</feature>
<gene>
    <name evidence="2" type="ORF">KDAU_66320</name>
</gene>
<dbReference type="Pfam" id="PF10040">
    <property type="entry name" value="CRISPR_Cas6"/>
    <property type="match status" value="1"/>
</dbReference>
<dbReference type="Gene3D" id="3.30.70.1900">
    <property type="match status" value="1"/>
</dbReference>
<dbReference type="Proteomes" id="UP000287224">
    <property type="component" value="Unassembled WGS sequence"/>
</dbReference>
<protein>
    <recommendedName>
        <fullName evidence="1">CRISPR-associated protein Cas6 C-terminal domain-containing protein</fullName>
    </recommendedName>
</protein>
<comment type="caution">
    <text evidence="2">The sequence shown here is derived from an EMBL/GenBank/DDBJ whole genome shotgun (WGS) entry which is preliminary data.</text>
</comment>
<dbReference type="CDD" id="cd21141">
    <property type="entry name" value="Cas6_III-like"/>
    <property type="match status" value="1"/>
</dbReference>
<organism evidence="2 3">
    <name type="scientific">Dictyobacter aurantiacus</name>
    <dbReference type="NCBI Taxonomy" id="1936993"/>
    <lineage>
        <taxon>Bacteria</taxon>
        <taxon>Bacillati</taxon>
        <taxon>Chloroflexota</taxon>
        <taxon>Ktedonobacteria</taxon>
        <taxon>Ktedonobacterales</taxon>
        <taxon>Dictyobacteraceae</taxon>
        <taxon>Dictyobacter</taxon>
    </lineage>
</organism>
<accession>A0A401ZR08</accession>
<keyword evidence="3" id="KW-1185">Reference proteome</keyword>
<dbReference type="AlphaFoldDB" id="A0A401ZR08"/>